<keyword evidence="4" id="KW-1185">Reference proteome</keyword>
<dbReference type="AlphaFoldDB" id="A0A0A2EF22"/>
<sequence length="396" mass="44047">MTHEICLNEYEIRAKKVQEMMKHQGVDGLLIASEVNLLYLTGKIFMGAVYIPSEGSIIKFIRRPLSLSSDASFGGYVIRKIEQIRELLAEQVASPERNAKIGLELGELPYSEITRQQNIFDSDDFIDATALMRQVRMVKTNNEIEEIKLIANIHVSLMQKIPAIYRKGMTDRDFQIEIEQEMRKMGSIGIFRSFGITMNIFMGSVLTGDNADAPSPYDFALGGAGVCALPIGANGSEIKKGQSVMIDMAGNFGSYITDITRTYSLGKLPQQAYELHELSRTMHREIMQKARPGVSCADIYNMSLERVEKAGAQDFFMGHTQRAQFVGHGFGLHINEMPVLTGRSKDILQPGMTIAYEPKFVIPGVGAVGVENSYLITDKGGELLTELNEEIIDIDK</sequence>
<dbReference type="InterPro" id="IPR000587">
    <property type="entry name" value="Creatinase_N"/>
</dbReference>
<dbReference type="SUPFAM" id="SSF55920">
    <property type="entry name" value="Creatinase/aminopeptidase"/>
    <property type="match status" value="1"/>
</dbReference>
<accession>A0A0A2EF22</accession>
<dbReference type="eggNOG" id="COG0006">
    <property type="taxonomic scope" value="Bacteria"/>
</dbReference>
<evidence type="ECO:0000259" key="2">
    <source>
        <dbReference type="Pfam" id="PF01321"/>
    </source>
</evidence>
<feature type="domain" description="Peptidase M24" evidence="1">
    <location>
        <begin position="146"/>
        <end position="378"/>
    </location>
</feature>
<evidence type="ECO:0000313" key="4">
    <source>
        <dbReference type="Proteomes" id="UP000030103"/>
    </source>
</evidence>
<dbReference type="Gene3D" id="3.40.350.10">
    <property type="entry name" value="Creatinase/prolidase N-terminal domain"/>
    <property type="match status" value="1"/>
</dbReference>
<dbReference type="OrthoDB" id="9806388at2"/>
<proteinExistence type="predicted"/>
<gene>
    <name evidence="3" type="ORF">HQ47_03765</name>
</gene>
<evidence type="ECO:0000259" key="1">
    <source>
        <dbReference type="Pfam" id="PF00557"/>
    </source>
</evidence>
<protein>
    <submittedName>
        <fullName evidence="3">Peptidase M24</fullName>
    </submittedName>
</protein>
<dbReference type="RefSeq" id="WP_036873376.1">
    <property type="nucleotide sequence ID" value="NZ_JBGYTE010000049.1"/>
</dbReference>
<dbReference type="PANTHER" id="PTHR46112">
    <property type="entry name" value="AMINOPEPTIDASE"/>
    <property type="match status" value="1"/>
</dbReference>
<dbReference type="Pfam" id="PF01321">
    <property type="entry name" value="Creatinase_N"/>
    <property type="match status" value="1"/>
</dbReference>
<organism evidence="3 4">
    <name type="scientific">Porphyromonas macacae</name>
    <dbReference type="NCBI Taxonomy" id="28115"/>
    <lineage>
        <taxon>Bacteria</taxon>
        <taxon>Pseudomonadati</taxon>
        <taxon>Bacteroidota</taxon>
        <taxon>Bacteroidia</taxon>
        <taxon>Bacteroidales</taxon>
        <taxon>Porphyromonadaceae</taxon>
        <taxon>Porphyromonas</taxon>
    </lineage>
</organism>
<dbReference type="STRING" id="28115.HQ47_03765"/>
<reference evidence="3 4" key="1">
    <citation type="submission" date="2014-09" db="EMBL/GenBank/DDBJ databases">
        <title>Draft Genome Sequence of Porphyromonas macacae COT-192_OH2859.</title>
        <authorList>
            <person name="Wallis C."/>
            <person name="Deusch O."/>
            <person name="O'Flynn C."/>
            <person name="Davis I."/>
            <person name="Horsfall A."/>
            <person name="Kirkwood N."/>
            <person name="Harris S."/>
            <person name="Eisen J.A."/>
            <person name="Coil D.A."/>
            <person name="Darling A.E."/>
            <person name="Jospin G."/>
            <person name="Alexiev A."/>
        </authorList>
    </citation>
    <scope>NUCLEOTIDE SEQUENCE [LARGE SCALE GENOMIC DNA]</scope>
    <source>
        <strain evidence="4">COT-192 OH2859</strain>
    </source>
</reference>
<dbReference type="PANTHER" id="PTHR46112:SF2">
    <property type="entry name" value="XAA-PRO AMINOPEPTIDASE P-RELATED"/>
    <property type="match status" value="1"/>
</dbReference>
<comment type="caution">
    <text evidence="3">The sequence shown here is derived from an EMBL/GenBank/DDBJ whole genome shotgun (WGS) entry which is preliminary data.</text>
</comment>
<dbReference type="Pfam" id="PF00557">
    <property type="entry name" value="Peptidase_M24"/>
    <property type="match status" value="1"/>
</dbReference>
<dbReference type="InterPro" id="IPR050659">
    <property type="entry name" value="Peptidase_M24B"/>
</dbReference>
<dbReference type="CDD" id="cd01066">
    <property type="entry name" value="APP_MetAP"/>
    <property type="match status" value="1"/>
</dbReference>
<dbReference type="Proteomes" id="UP000030103">
    <property type="component" value="Unassembled WGS sequence"/>
</dbReference>
<name>A0A0A2EF22_9PORP</name>
<dbReference type="EMBL" id="JRFA01000009">
    <property type="protein sequence ID" value="KGN75034.1"/>
    <property type="molecule type" value="Genomic_DNA"/>
</dbReference>
<dbReference type="SUPFAM" id="SSF53092">
    <property type="entry name" value="Creatinase/prolidase N-terminal domain"/>
    <property type="match status" value="1"/>
</dbReference>
<feature type="domain" description="Creatinase N-terminal" evidence="2">
    <location>
        <begin position="13"/>
        <end position="138"/>
    </location>
</feature>
<dbReference type="InterPro" id="IPR036005">
    <property type="entry name" value="Creatinase/aminopeptidase-like"/>
</dbReference>
<dbReference type="Gene3D" id="3.90.230.10">
    <property type="entry name" value="Creatinase/methionine aminopeptidase superfamily"/>
    <property type="match status" value="1"/>
</dbReference>
<dbReference type="InterPro" id="IPR029149">
    <property type="entry name" value="Creatin/AminoP/Spt16_N"/>
</dbReference>
<evidence type="ECO:0000313" key="3">
    <source>
        <dbReference type="EMBL" id="KGN75034.1"/>
    </source>
</evidence>
<dbReference type="InterPro" id="IPR000994">
    <property type="entry name" value="Pept_M24"/>
</dbReference>